<feature type="region of interest" description="Disordered" evidence="1">
    <location>
        <begin position="1"/>
        <end position="95"/>
    </location>
</feature>
<dbReference type="Pfam" id="PF20233">
    <property type="entry name" value="DUF6590"/>
    <property type="match status" value="1"/>
</dbReference>
<name>W9X8T2_9EURO</name>
<dbReference type="PANTHER" id="PTHR35391:SF5">
    <property type="entry name" value="DUF6590 DOMAIN-CONTAINING PROTEIN"/>
    <property type="match status" value="1"/>
</dbReference>
<dbReference type="EMBL" id="AMGY01000012">
    <property type="protein sequence ID" value="EXJ76852.1"/>
    <property type="molecule type" value="Genomic_DNA"/>
</dbReference>
<sequence length="377" mass="41965">MYLLIGSSDERTPRRAPAPSINPRAPPGVATAAYGIPTFGSQASRPLPTREDSSRNYVVTSTHSAQASRQSGENVPRRSLTSQQGLSPLDYGPYDEDRRQQFTALSTSAYYATRERQFPVRSRQPSDPNVRPRALQPSISEASRQTVTGNLAETNPQGLVTVRPPPQSNVPGGRRPGPARYSVSGDATVSIDDSTLNPLYTVKRSAFYKVGRVFTVLWHENYNDAPRNGQAASRNTYTSENIPVSTGRFGERIYTTPRRMVVVREDHGHCVCIQINTYASRGLKKFGRNNPRDVEAHSIIHMEDSEARWLDDEPQSSKRSIAVQKVRGGQRLDPASRLCYSRPHTVEHTVKSMEVGMVTKESLPYLLGYYQTQNNVT</sequence>
<evidence type="ECO:0000259" key="2">
    <source>
        <dbReference type="Pfam" id="PF20233"/>
    </source>
</evidence>
<dbReference type="HOGENOM" id="CLU_698297_0_0_1"/>
<dbReference type="PANTHER" id="PTHR35391">
    <property type="entry name" value="C2H2-TYPE DOMAIN-CONTAINING PROTEIN-RELATED"/>
    <property type="match status" value="1"/>
</dbReference>
<dbReference type="InterPro" id="IPR046497">
    <property type="entry name" value="DUF6590"/>
</dbReference>
<feature type="compositionally biased region" description="Polar residues" evidence="1">
    <location>
        <begin position="137"/>
        <end position="158"/>
    </location>
</feature>
<protein>
    <recommendedName>
        <fullName evidence="2">DUF6590 domain-containing protein</fullName>
    </recommendedName>
</protein>
<dbReference type="OrthoDB" id="3559580at2759"/>
<proteinExistence type="predicted"/>
<organism evidence="3 4">
    <name type="scientific">Capronia epimyces CBS 606.96</name>
    <dbReference type="NCBI Taxonomy" id="1182542"/>
    <lineage>
        <taxon>Eukaryota</taxon>
        <taxon>Fungi</taxon>
        <taxon>Dikarya</taxon>
        <taxon>Ascomycota</taxon>
        <taxon>Pezizomycotina</taxon>
        <taxon>Eurotiomycetes</taxon>
        <taxon>Chaetothyriomycetidae</taxon>
        <taxon>Chaetothyriales</taxon>
        <taxon>Herpotrichiellaceae</taxon>
        <taxon>Capronia</taxon>
    </lineage>
</organism>
<comment type="caution">
    <text evidence="3">The sequence shown here is derived from an EMBL/GenBank/DDBJ whole genome shotgun (WGS) entry which is preliminary data.</text>
</comment>
<dbReference type="Proteomes" id="UP000019478">
    <property type="component" value="Unassembled WGS sequence"/>
</dbReference>
<keyword evidence="4" id="KW-1185">Reference proteome</keyword>
<gene>
    <name evidence="3" type="ORF">A1O3_10497</name>
</gene>
<evidence type="ECO:0000313" key="4">
    <source>
        <dbReference type="Proteomes" id="UP000019478"/>
    </source>
</evidence>
<dbReference type="RefSeq" id="XP_007738777.1">
    <property type="nucleotide sequence ID" value="XM_007740587.1"/>
</dbReference>
<dbReference type="AlphaFoldDB" id="W9X8T2"/>
<evidence type="ECO:0000313" key="3">
    <source>
        <dbReference type="EMBL" id="EXJ76852.1"/>
    </source>
</evidence>
<feature type="domain" description="DUF6590" evidence="2">
    <location>
        <begin position="206"/>
        <end position="367"/>
    </location>
</feature>
<accession>W9X8T2</accession>
<dbReference type="GeneID" id="19174577"/>
<dbReference type="eggNOG" id="ENOG502SV73">
    <property type="taxonomic scope" value="Eukaryota"/>
</dbReference>
<feature type="region of interest" description="Disordered" evidence="1">
    <location>
        <begin position="115"/>
        <end position="182"/>
    </location>
</feature>
<reference evidence="3 4" key="1">
    <citation type="submission" date="2013-03" db="EMBL/GenBank/DDBJ databases">
        <title>The Genome Sequence of Capronia epimyces CBS 606.96.</title>
        <authorList>
            <consortium name="The Broad Institute Genomics Platform"/>
            <person name="Cuomo C."/>
            <person name="de Hoog S."/>
            <person name="Gorbushina A."/>
            <person name="Walker B."/>
            <person name="Young S.K."/>
            <person name="Zeng Q."/>
            <person name="Gargeya S."/>
            <person name="Fitzgerald M."/>
            <person name="Haas B."/>
            <person name="Abouelleil A."/>
            <person name="Allen A.W."/>
            <person name="Alvarado L."/>
            <person name="Arachchi H.M."/>
            <person name="Berlin A.M."/>
            <person name="Chapman S.B."/>
            <person name="Gainer-Dewar J."/>
            <person name="Goldberg J."/>
            <person name="Griggs A."/>
            <person name="Gujja S."/>
            <person name="Hansen M."/>
            <person name="Howarth C."/>
            <person name="Imamovic A."/>
            <person name="Ireland A."/>
            <person name="Larimer J."/>
            <person name="McCowan C."/>
            <person name="Murphy C."/>
            <person name="Pearson M."/>
            <person name="Poon T.W."/>
            <person name="Priest M."/>
            <person name="Roberts A."/>
            <person name="Saif S."/>
            <person name="Shea T."/>
            <person name="Sisk P."/>
            <person name="Sykes S."/>
            <person name="Wortman J."/>
            <person name="Nusbaum C."/>
            <person name="Birren B."/>
        </authorList>
    </citation>
    <scope>NUCLEOTIDE SEQUENCE [LARGE SCALE GENOMIC DNA]</scope>
    <source>
        <strain evidence="3 4">CBS 606.96</strain>
    </source>
</reference>
<feature type="compositionally biased region" description="Polar residues" evidence="1">
    <location>
        <begin position="55"/>
        <end position="86"/>
    </location>
</feature>
<dbReference type="STRING" id="1182542.W9X8T2"/>
<evidence type="ECO:0000256" key="1">
    <source>
        <dbReference type="SAM" id="MobiDB-lite"/>
    </source>
</evidence>